<proteinExistence type="inferred from homology"/>
<dbReference type="Gene3D" id="2.30.40.10">
    <property type="entry name" value="Urease, subunit C, domain 1"/>
    <property type="match status" value="1"/>
</dbReference>
<dbReference type="RefSeq" id="WP_129405071.1">
    <property type="nucleotide sequence ID" value="NZ_SBKP01000016.1"/>
</dbReference>
<evidence type="ECO:0000256" key="1">
    <source>
        <dbReference type="ARBA" id="ARBA00006745"/>
    </source>
</evidence>
<dbReference type="InterPro" id="IPR050287">
    <property type="entry name" value="MTA/SAH_deaminase"/>
</dbReference>
<dbReference type="GO" id="GO:0016810">
    <property type="term" value="F:hydrolase activity, acting on carbon-nitrogen (but not peptide) bonds"/>
    <property type="evidence" value="ECO:0007669"/>
    <property type="project" value="InterPro"/>
</dbReference>
<organism evidence="4 5">
    <name type="scientific">Sphingobium fluviale</name>
    <dbReference type="NCBI Taxonomy" id="2506423"/>
    <lineage>
        <taxon>Bacteria</taxon>
        <taxon>Pseudomonadati</taxon>
        <taxon>Pseudomonadota</taxon>
        <taxon>Alphaproteobacteria</taxon>
        <taxon>Sphingomonadales</taxon>
        <taxon>Sphingomonadaceae</taxon>
        <taxon>Sphingobium</taxon>
    </lineage>
</organism>
<dbReference type="PANTHER" id="PTHR43794:SF11">
    <property type="entry name" value="AMIDOHYDROLASE-RELATED DOMAIN-CONTAINING PROTEIN"/>
    <property type="match status" value="1"/>
</dbReference>
<accession>A0A4Q1KGS5</accession>
<dbReference type="AlphaFoldDB" id="A0A4Q1KGS5"/>
<comment type="caution">
    <text evidence="4">The sequence shown here is derived from an EMBL/GenBank/DDBJ whole genome shotgun (WGS) entry which is preliminary data.</text>
</comment>
<feature type="domain" description="Amidohydrolase-related" evidence="3">
    <location>
        <begin position="55"/>
        <end position="177"/>
    </location>
</feature>
<reference evidence="5" key="1">
    <citation type="submission" date="2019-01" db="EMBL/GenBank/DDBJ databases">
        <title>Cytophagaceae bacterium strain CAR-16.</title>
        <authorList>
            <person name="Chen W.-M."/>
        </authorList>
    </citation>
    <scope>NUCLEOTIDE SEQUENCE [LARGE SCALE GENOMIC DNA]</scope>
    <source>
        <strain evidence="5">CHR27</strain>
    </source>
</reference>
<feature type="domain" description="Amidohydrolase-related" evidence="3">
    <location>
        <begin position="254"/>
        <end position="434"/>
    </location>
</feature>
<dbReference type="PANTHER" id="PTHR43794">
    <property type="entry name" value="AMINOHYDROLASE SSNA-RELATED"/>
    <property type="match status" value="1"/>
</dbReference>
<keyword evidence="2" id="KW-0378">Hydrolase</keyword>
<dbReference type="InterPro" id="IPR006680">
    <property type="entry name" value="Amidohydro-rel"/>
</dbReference>
<evidence type="ECO:0000259" key="3">
    <source>
        <dbReference type="Pfam" id="PF01979"/>
    </source>
</evidence>
<evidence type="ECO:0000256" key="2">
    <source>
        <dbReference type="ARBA" id="ARBA00022801"/>
    </source>
</evidence>
<dbReference type="SUPFAM" id="SSF51556">
    <property type="entry name" value="Metallo-dependent hydrolases"/>
    <property type="match status" value="1"/>
</dbReference>
<dbReference type="NCBIfam" id="NF006056">
    <property type="entry name" value="PRK08204.1"/>
    <property type="match status" value="1"/>
</dbReference>
<dbReference type="SUPFAM" id="SSF51338">
    <property type="entry name" value="Composite domain of metallo-dependent hydrolases"/>
    <property type="match status" value="1"/>
</dbReference>
<dbReference type="Pfam" id="PF01979">
    <property type="entry name" value="Amidohydro_1"/>
    <property type="match status" value="2"/>
</dbReference>
<dbReference type="Gene3D" id="3.20.20.140">
    <property type="entry name" value="Metal-dependent hydrolases"/>
    <property type="match status" value="1"/>
</dbReference>
<name>A0A4Q1KGS5_9SPHN</name>
<sequence length="482" mass="53011">MAKTLIKNATLLTMDRATSDLTTGDILLIDDRIADVAPNIVADDAETIDATGMVASPGFVDTHRHVWQTQLRGVATDWSLFQYLAEIRTMYSVCYEPEDAYLGNYVGALEMINAGITTVVDHSHLQISADHSDALVQGLVDAGMRGIFCYGVYRNPKYKPGQKINSAAILMDTAGPIEDFQMRNARRVREKFFPANDSLLRFGIASSEFFTFPSIEPVLDELAWSRTLEPARITFHSTVVSNPGVSLITQLFKAGALGDDLLLSHGNQLTDDDLKLLAKEGGWISTTPETELQMGPGFPILERVAQTGRMPSLGVDIVSGFSGDMFAQMRLMLQSMRYLHGEQENGGRHPSSMDRKLPGSLRYPAAKMLEYATLGGATCMGLENEIGTLTPGKKADVILTRLNSINTAPVRDPVAALMFYANANDIDCVWINGVARKRAGRLVGDEWTGIERRIQASRDAIDERFARIDSDAMRKAWAPLWG</sequence>
<comment type="similarity">
    <text evidence="1">Belongs to the metallo-dependent hydrolases superfamily. ATZ/TRZ family.</text>
</comment>
<evidence type="ECO:0000313" key="4">
    <source>
        <dbReference type="EMBL" id="RXR26023.1"/>
    </source>
</evidence>
<dbReference type="InterPro" id="IPR011059">
    <property type="entry name" value="Metal-dep_hydrolase_composite"/>
</dbReference>
<dbReference type="Proteomes" id="UP000290958">
    <property type="component" value="Unassembled WGS sequence"/>
</dbReference>
<evidence type="ECO:0000313" key="5">
    <source>
        <dbReference type="Proteomes" id="UP000290958"/>
    </source>
</evidence>
<keyword evidence="5" id="KW-1185">Reference proteome</keyword>
<dbReference type="InterPro" id="IPR032466">
    <property type="entry name" value="Metal_Hydrolase"/>
</dbReference>
<dbReference type="EMBL" id="SBKP01000016">
    <property type="protein sequence ID" value="RXR26023.1"/>
    <property type="molecule type" value="Genomic_DNA"/>
</dbReference>
<gene>
    <name evidence="4" type="ORF">EQG66_13215</name>
</gene>
<dbReference type="OrthoDB" id="9796020at2"/>
<protein>
    <submittedName>
        <fullName evidence="4">Cytosine deaminase</fullName>
    </submittedName>
</protein>